<keyword evidence="4" id="KW-0406">Ion transport</keyword>
<dbReference type="RefSeq" id="WP_183995806.1">
    <property type="nucleotide sequence ID" value="NZ_BMHW01000007.1"/>
</dbReference>
<keyword evidence="4" id="KW-0408">Iron</keyword>
<keyword evidence="6" id="KW-0472">Membrane</keyword>
<keyword evidence="3" id="KW-0813">Transport</keyword>
<feature type="domain" description="Fe/B12 periplasmic-binding" evidence="7">
    <location>
        <begin position="80"/>
        <end position="347"/>
    </location>
</feature>
<keyword evidence="5" id="KW-0732">Signal</keyword>
<dbReference type="InterPro" id="IPR006311">
    <property type="entry name" value="TAT_signal"/>
</dbReference>
<dbReference type="PANTHER" id="PTHR30532">
    <property type="entry name" value="IRON III DICITRATE-BINDING PERIPLASMIC PROTEIN"/>
    <property type="match status" value="1"/>
</dbReference>
<reference evidence="8 9" key="1">
    <citation type="submission" date="2020-08" db="EMBL/GenBank/DDBJ databases">
        <title>Genomic Encyclopedia of Type Strains, Phase IV (KMG-IV): sequencing the most valuable type-strain genomes for metagenomic binning, comparative biology and taxonomic classification.</title>
        <authorList>
            <person name="Goeker M."/>
        </authorList>
    </citation>
    <scope>NUCLEOTIDE SEQUENCE [LARGE SCALE GENOMIC DNA]</scope>
    <source>
        <strain evidence="8 9">DSM 100734</strain>
    </source>
</reference>
<evidence type="ECO:0000256" key="3">
    <source>
        <dbReference type="ARBA" id="ARBA00022448"/>
    </source>
</evidence>
<dbReference type="PANTHER" id="PTHR30532:SF24">
    <property type="entry name" value="FERRIC ENTEROBACTIN-BINDING PERIPLASMIC PROTEIN FEPB"/>
    <property type="match status" value="1"/>
</dbReference>
<dbReference type="GO" id="GO:1901678">
    <property type="term" value="P:iron coordination entity transport"/>
    <property type="evidence" value="ECO:0007669"/>
    <property type="project" value="UniProtKB-ARBA"/>
</dbReference>
<dbReference type="InterPro" id="IPR002491">
    <property type="entry name" value="ABC_transptr_periplasmic_BD"/>
</dbReference>
<dbReference type="SUPFAM" id="SSF53807">
    <property type="entry name" value="Helical backbone' metal receptor"/>
    <property type="match status" value="1"/>
</dbReference>
<comment type="similarity">
    <text evidence="2">Belongs to the bacterial solute-binding protein 8 family.</text>
</comment>
<accession>A0A7W9YAI3</accession>
<comment type="caution">
    <text evidence="8">The sequence shown here is derived from an EMBL/GenBank/DDBJ whole genome shotgun (WGS) entry which is preliminary data.</text>
</comment>
<keyword evidence="4" id="KW-0410">Iron transport</keyword>
<dbReference type="CDD" id="cd01146">
    <property type="entry name" value="FhuD"/>
    <property type="match status" value="1"/>
</dbReference>
<evidence type="ECO:0000256" key="1">
    <source>
        <dbReference type="ARBA" id="ARBA00004196"/>
    </source>
</evidence>
<evidence type="ECO:0000256" key="5">
    <source>
        <dbReference type="ARBA" id="ARBA00022729"/>
    </source>
</evidence>
<evidence type="ECO:0000313" key="8">
    <source>
        <dbReference type="EMBL" id="MBB6164931.1"/>
    </source>
</evidence>
<organism evidence="8 9">
    <name type="scientific">Rhizobium wenxiniae</name>
    <dbReference type="NCBI Taxonomy" id="1737357"/>
    <lineage>
        <taxon>Bacteria</taxon>
        <taxon>Pseudomonadati</taxon>
        <taxon>Pseudomonadota</taxon>
        <taxon>Alphaproteobacteria</taxon>
        <taxon>Hyphomicrobiales</taxon>
        <taxon>Rhizobiaceae</taxon>
        <taxon>Rhizobium/Agrobacterium group</taxon>
        <taxon>Rhizobium</taxon>
    </lineage>
</organism>
<dbReference type="Pfam" id="PF01497">
    <property type="entry name" value="Peripla_BP_2"/>
    <property type="match status" value="1"/>
</dbReference>
<keyword evidence="9" id="KW-1185">Reference proteome</keyword>
<evidence type="ECO:0000313" key="9">
    <source>
        <dbReference type="Proteomes" id="UP000547879"/>
    </source>
</evidence>
<comment type="subcellular location">
    <subcellularLocation>
        <location evidence="1">Cell envelope</location>
    </subcellularLocation>
</comment>
<evidence type="ECO:0000256" key="6">
    <source>
        <dbReference type="SAM" id="Phobius"/>
    </source>
</evidence>
<gene>
    <name evidence="8" type="ORF">HNQ72_004776</name>
</gene>
<sequence length="365" mass="38864">MMIGRAMRKGGSGEGSVDAGNDVKRREFLMRMAAGVSGAVVVSSGLAPVFSSTRTAFAAGEELRFEHVYGETVLSKPAERVVSLGYNVHDALLALDVVPVGIRQWFGNQPYGVWPWAQSRLGDAKPQLISGEVSMEVVASLQPDLIVAAGAGISKNEYDVLSQIAPVLMQPKDKPAYGTTWDELARMVGKAVGKTELAEKRIAEVDAKFQSVRAAHPEWSGMTAVCAYNFGGETGAFIGSDTRATFLAELGFKPPLKIQSLSETQGFYARLSPEDLSPLDADLLIWVSTTDKVPDIQALPLRRTLRAHIEGREVFAGEVMAAALSFGSILSLPYALDGLKDDIVLALDGDPKTPVASSTAAGLAP</sequence>
<dbReference type="PROSITE" id="PS50983">
    <property type="entry name" value="FE_B12_PBP"/>
    <property type="match status" value="1"/>
</dbReference>
<dbReference type="GO" id="GO:0030288">
    <property type="term" value="C:outer membrane-bounded periplasmic space"/>
    <property type="evidence" value="ECO:0007669"/>
    <property type="project" value="TreeGrafter"/>
</dbReference>
<dbReference type="EMBL" id="JACHEG010000007">
    <property type="protein sequence ID" value="MBB6164931.1"/>
    <property type="molecule type" value="Genomic_DNA"/>
</dbReference>
<keyword evidence="6" id="KW-0812">Transmembrane</keyword>
<feature type="transmembrane region" description="Helical" evidence="6">
    <location>
        <begin position="28"/>
        <end position="50"/>
    </location>
</feature>
<evidence type="ECO:0000256" key="4">
    <source>
        <dbReference type="ARBA" id="ARBA00022496"/>
    </source>
</evidence>
<dbReference type="AlphaFoldDB" id="A0A7W9YAI3"/>
<keyword evidence="6" id="KW-1133">Transmembrane helix</keyword>
<dbReference type="PROSITE" id="PS51318">
    <property type="entry name" value="TAT"/>
    <property type="match status" value="1"/>
</dbReference>
<dbReference type="Proteomes" id="UP000547879">
    <property type="component" value="Unassembled WGS sequence"/>
</dbReference>
<evidence type="ECO:0000256" key="2">
    <source>
        <dbReference type="ARBA" id="ARBA00008814"/>
    </source>
</evidence>
<evidence type="ECO:0000259" key="7">
    <source>
        <dbReference type="PROSITE" id="PS50983"/>
    </source>
</evidence>
<dbReference type="Gene3D" id="3.40.50.1980">
    <property type="entry name" value="Nitrogenase molybdenum iron protein domain"/>
    <property type="match status" value="2"/>
</dbReference>
<dbReference type="InterPro" id="IPR051313">
    <property type="entry name" value="Bact_iron-sidero_bind"/>
</dbReference>
<protein>
    <submittedName>
        <fullName evidence="8">Iron complex transport system substrate-binding protein</fullName>
    </submittedName>
</protein>
<proteinExistence type="inferred from homology"/>
<name>A0A7W9YAI3_9HYPH</name>